<feature type="binding site" evidence="7">
    <location>
        <position position="98"/>
    </location>
    <ligand>
        <name>Fe cation</name>
        <dbReference type="ChEBI" id="CHEBI:24875"/>
    </ligand>
</feature>
<evidence type="ECO:0000256" key="3">
    <source>
        <dbReference type="ARBA" id="ARBA00022896"/>
    </source>
</evidence>
<dbReference type="OrthoDB" id="9812472at2"/>
<evidence type="ECO:0000313" key="9">
    <source>
        <dbReference type="EMBL" id="SDM48280.1"/>
    </source>
</evidence>
<dbReference type="AlphaFoldDB" id="A0A1G9TKW5"/>
<dbReference type="Pfam" id="PF13640">
    <property type="entry name" value="2OG-FeII_Oxy_3"/>
    <property type="match status" value="1"/>
</dbReference>
<dbReference type="GO" id="GO:0031418">
    <property type="term" value="F:L-ascorbic acid binding"/>
    <property type="evidence" value="ECO:0007669"/>
    <property type="project" value="UniProtKB-KW"/>
</dbReference>
<dbReference type="InterPro" id="IPR023550">
    <property type="entry name" value="PKHD_hydroxylase"/>
</dbReference>
<gene>
    <name evidence="9" type="ORF">SAMN04488568_11238</name>
</gene>
<evidence type="ECO:0000256" key="7">
    <source>
        <dbReference type="HAMAP-Rule" id="MF_00657"/>
    </source>
</evidence>
<protein>
    <submittedName>
        <fullName evidence="9">PKHD-type hydroxylase</fullName>
    </submittedName>
</protein>
<evidence type="ECO:0000256" key="2">
    <source>
        <dbReference type="ARBA" id="ARBA00022723"/>
    </source>
</evidence>
<dbReference type="InterPro" id="IPR006620">
    <property type="entry name" value="Pro_4_hyd_alph"/>
</dbReference>
<dbReference type="EMBL" id="FNHG01000012">
    <property type="protein sequence ID" value="SDM48280.1"/>
    <property type="molecule type" value="Genomic_DNA"/>
</dbReference>
<dbReference type="PANTHER" id="PTHR41536:SF1">
    <property type="entry name" value="PKHD-TYPE HYDROXYLASE YBIX"/>
    <property type="match status" value="1"/>
</dbReference>
<proteinExistence type="inferred from homology"/>
<dbReference type="RefSeq" id="WP_091770419.1">
    <property type="nucleotide sequence ID" value="NZ_FNHG01000012.1"/>
</dbReference>
<dbReference type="STRING" id="144026.SAMN04488568_11238"/>
<dbReference type="SUPFAM" id="SSF51197">
    <property type="entry name" value="Clavaminate synthase-like"/>
    <property type="match status" value="1"/>
</dbReference>
<dbReference type="NCBIfam" id="NF003975">
    <property type="entry name" value="PRK05467.1-4"/>
    <property type="match status" value="1"/>
</dbReference>
<dbReference type="Gene3D" id="4.10.860.20">
    <property type="entry name" value="Rabenosyn, Rab binding domain"/>
    <property type="match status" value="1"/>
</dbReference>
<keyword evidence="2 7" id="KW-0479">Metal-binding</keyword>
<dbReference type="GO" id="GO:0006974">
    <property type="term" value="P:DNA damage response"/>
    <property type="evidence" value="ECO:0007669"/>
    <property type="project" value="TreeGrafter"/>
</dbReference>
<dbReference type="InterPro" id="IPR005123">
    <property type="entry name" value="Oxoglu/Fe-dep_dioxygenase_dom"/>
</dbReference>
<evidence type="ECO:0000256" key="1">
    <source>
        <dbReference type="ARBA" id="ARBA00001961"/>
    </source>
</evidence>
<dbReference type="NCBIfam" id="NF003974">
    <property type="entry name" value="PRK05467.1-3"/>
    <property type="match status" value="1"/>
</dbReference>
<feature type="binding site" evidence="7">
    <location>
        <position position="96"/>
    </location>
    <ligand>
        <name>Fe cation</name>
        <dbReference type="ChEBI" id="CHEBI:24875"/>
    </ligand>
</feature>
<keyword evidence="3 7" id="KW-0847">Vitamin C</keyword>
<dbReference type="PROSITE" id="PS51471">
    <property type="entry name" value="FE2OG_OXY"/>
    <property type="match status" value="1"/>
</dbReference>
<feature type="domain" description="Fe2OG dioxygenase" evidence="8">
    <location>
        <begin position="78"/>
        <end position="178"/>
    </location>
</feature>
<keyword evidence="10" id="KW-1185">Reference proteome</keyword>
<feature type="binding site" evidence="7">
    <location>
        <position position="159"/>
    </location>
    <ligand>
        <name>Fe cation</name>
        <dbReference type="ChEBI" id="CHEBI:24875"/>
    </ligand>
</feature>
<sequence length="227" mass="25079">MLIIIENVLDKAGVQALRERLDQAEWVDGKASAGSVSQAVKRNRQLDQNSDTAIALGNHILGILGRHPTFISAALPQKIYPPMFNNYAGGGTYGAHIDSAIMHVDRANMTVRTDLSATLFLTEPEDYDGGELVIETSYGAQAVKLAAGDLVLYPATSLHQVTPVTRGARISSFFWIQSMVQDGARREMLYDLDSTIQQLRQEHDDNDPRLNSLTGIYHNLMRQWAVV</sequence>
<dbReference type="PANTHER" id="PTHR41536">
    <property type="entry name" value="PKHD-TYPE HYDROXYLASE YBIX"/>
    <property type="match status" value="1"/>
</dbReference>
<evidence type="ECO:0000313" key="10">
    <source>
        <dbReference type="Proteomes" id="UP000199759"/>
    </source>
</evidence>
<organism evidence="9 10">
    <name type="scientific">Maricaulis salignorans</name>
    <dbReference type="NCBI Taxonomy" id="144026"/>
    <lineage>
        <taxon>Bacteria</taxon>
        <taxon>Pseudomonadati</taxon>
        <taxon>Pseudomonadota</taxon>
        <taxon>Alphaproteobacteria</taxon>
        <taxon>Maricaulales</taxon>
        <taxon>Maricaulaceae</taxon>
        <taxon>Maricaulis</taxon>
    </lineage>
</organism>
<dbReference type="SMART" id="SM00702">
    <property type="entry name" value="P4Hc"/>
    <property type="match status" value="1"/>
</dbReference>
<dbReference type="InterPro" id="IPR041097">
    <property type="entry name" value="PKHD_C"/>
</dbReference>
<keyword evidence="5 7" id="KW-0560">Oxidoreductase</keyword>
<evidence type="ECO:0000259" key="8">
    <source>
        <dbReference type="PROSITE" id="PS51471"/>
    </source>
</evidence>
<accession>A0A1G9TKW5</accession>
<keyword evidence="4 7" id="KW-0223">Dioxygenase</keyword>
<dbReference type="Gene3D" id="2.60.120.620">
    <property type="entry name" value="q2cbj1_9rhob like domain"/>
    <property type="match status" value="1"/>
</dbReference>
<dbReference type="Pfam" id="PF18331">
    <property type="entry name" value="PKHD_C"/>
    <property type="match status" value="1"/>
</dbReference>
<feature type="binding site" evidence="7">
    <location>
        <position position="169"/>
    </location>
    <ligand>
        <name>2-oxoglutarate</name>
        <dbReference type="ChEBI" id="CHEBI:16810"/>
    </ligand>
</feature>
<dbReference type="GO" id="GO:0006879">
    <property type="term" value="P:intracellular iron ion homeostasis"/>
    <property type="evidence" value="ECO:0007669"/>
    <property type="project" value="TreeGrafter"/>
</dbReference>
<dbReference type="InterPro" id="IPR044862">
    <property type="entry name" value="Pro_4_hyd_alph_FE2OG_OXY"/>
</dbReference>
<comment type="cofactor">
    <cofactor evidence="1 7">
        <name>L-ascorbate</name>
        <dbReference type="ChEBI" id="CHEBI:38290"/>
    </cofactor>
</comment>
<dbReference type="HAMAP" id="MF_00657">
    <property type="entry name" value="Hydroxyl_YbiX"/>
    <property type="match status" value="1"/>
</dbReference>
<dbReference type="Proteomes" id="UP000199759">
    <property type="component" value="Unassembled WGS sequence"/>
</dbReference>
<keyword evidence="6 7" id="KW-0408">Iron</keyword>
<reference evidence="9 10" key="1">
    <citation type="submission" date="2016-10" db="EMBL/GenBank/DDBJ databases">
        <authorList>
            <person name="de Groot N.N."/>
        </authorList>
    </citation>
    <scope>NUCLEOTIDE SEQUENCE [LARGE SCALE GENOMIC DNA]</scope>
    <source>
        <strain evidence="9 10">DSM 16077</strain>
    </source>
</reference>
<evidence type="ECO:0000256" key="6">
    <source>
        <dbReference type="ARBA" id="ARBA00023004"/>
    </source>
</evidence>
<comment type="cofactor">
    <cofactor evidence="7">
        <name>Fe(2+)</name>
        <dbReference type="ChEBI" id="CHEBI:29033"/>
    </cofactor>
    <text evidence="7">Binds 1 Fe(2+) ion per subunit.</text>
</comment>
<dbReference type="GO" id="GO:0005506">
    <property type="term" value="F:iron ion binding"/>
    <property type="evidence" value="ECO:0007669"/>
    <property type="project" value="UniProtKB-UniRule"/>
</dbReference>
<evidence type="ECO:0000256" key="5">
    <source>
        <dbReference type="ARBA" id="ARBA00023002"/>
    </source>
</evidence>
<evidence type="ECO:0000256" key="4">
    <source>
        <dbReference type="ARBA" id="ARBA00022964"/>
    </source>
</evidence>
<name>A0A1G9TKW5_9PROT</name>
<dbReference type="GO" id="GO:0016706">
    <property type="term" value="F:2-oxoglutarate-dependent dioxygenase activity"/>
    <property type="evidence" value="ECO:0007669"/>
    <property type="project" value="UniProtKB-UniRule"/>
</dbReference>